<proteinExistence type="predicted"/>
<dbReference type="OrthoDB" id="407432at2759"/>
<dbReference type="PROSITE" id="PS50158">
    <property type="entry name" value="ZF_CCHC"/>
    <property type="match status" value="1"/>
</dbReference>
<comment type="caution">
    <text evidence="3">The sequence shown here is derived from an EMBL/GenBank/DDBJ whole genome shotgun (WGS) entry which is preliminary data.</text>
</comment>
<dbReference type="Proteomes" id="UP000285405">
    <property type="component" value="Unassembled WGS sequence"/>
</dbReference>
<gene>
    <name evidence="3" type="ORF">GcC1_052039</name>
</gene>
<evidence type="ECO:0000256" key="1">
    <source>
        <dbReference type="PROSITE-ProRule" id="PRU00047"/>
    </source>
</evidence>
<keyword evidence="1" id="KW-0863">Zinc-finger</keyword>
<feature type="non-terminal residue" evidence="3">
    <location>
        <position position="1"/>
    </location>
</feature>
<dbReference type="GO" id="GO:0008270">
    <property type="term" value="F:zinc ion binding"/>
    <property type="evidence" value="ECO:0007669"/>
    <property type="project" value="UniProtKB-KW"/>
</dbReference>
<dbReference type="EMBL" id="MCBR01005259">
    <property type="protein sequence ID" value="RKF78789.1"/>
    <property type="molecule type" value="Genomic_DNA"/>
</dbReference>
<dbReference type="GO" id="GO:0003676">
    <property type="term" value="F:nucleic acid binding"/>
    <property type="evidence" value="ECO:0007669"/>
    <property type="project" value="InterPro"/>
</dbReference>
<organism evidence="3 4">
    <name type="scientific">Golovinomyces cichoracearum</name>
    <dbReference type="NCBI Taxonomy" id="62708"/>
    <lineage>
        <taxon>Eukaryota</taxon>
        <taxon>Fungi</taxon>
        <taxon>Dikarya</taxon>
        <taxon>Ascomycota</taxon>
        <taxon>Pezizomycotina</taxon>
        <taxon>Leotiomycetes</taxon>
        <taxon>Erysiphales</taxon>
        <taxon>Erysiphaceae</taxon>
        <taxon>Golovinomyces</taxon>
    </lineage>
</organism>
<feature type="domain" description="CCHC-type" evidence="2">
    <location>
        <begin position="313"/>
        <end position="326"/>
    </location>
</feature>
<protein>
    <recommendedName>
        <fullName evidence="2">CCHC-type domain-containing protein</fullName>
    </recommendedName>
</protein>
<evidence type="ECO:0000259" key="2">
    <source>
        <dbReference type="PROSITE" id="PS50158"/>
    </source>
</evidence>
<dbReference type="InterPro" id="IPR001878">
    <property type="entry name" value="Znf_CCHC"/>
</dbReference>
<evidence type="ECO:0000313" key="4">
    <source>
        <dbReference type="Proteomes" id="UP000285405"/>
    </source>
</evidence>
<sequence length="400" mass="45349">VGIYDGGKPASRWLAGLAYERKLVGGENTPEDFFEAIEILFEGEAALWLDSSSRLRRMVDFREKATEEDINQFKIAFQSQFPAKVEDTQQGGNLPAEIGSLEQKRDENLTSYYERAKELLRRSYGYDIPIDGNLPMSPIEMVVLNNIVAAFVGGISDDQVRSAVLMESTSGSGSLLGTYEKVENVKARLERLAEVKKTREEKREFELLKNHYVKQWGRPLSSVLAEIEKKEEESDFRPSRIIAPTALAQFQNTANPVNRPVQNQHSIVNDARNKQVQFHNAPSTQRNHPPRHLSRHSLVNGSQVYNQENGFLCIRCGKIGHKRPDCSDVPLEWWGQNYLRELAMPSLQANFVEFLGMEQDSGTEMSQTAIGEINVEAKIVHVLTKKEDMKKQTAKNLLKR</sequence>
<evidence type="ECO:0000313" key="3">
    <source>
        <dbReference type="EMBL" id="RKF78789.1"/>
    </source>
</evidence>
<reference evidence="3 4" key="1">
    <citation type="journal article" date="2018" name="BMC Genomics">
        <title>Comparative genome analyses reveal sequence features reflecting distinct modes of host-adaptation between dicot and monocot powdery mildew.</title>
        <authorList>
            <person name="Wu Y."/>
            <person name="Ma X."/>
            <person name="Pan Z."/>
            <person name="Kale S.D."/>
            <person name="Song Y."/>
            <person name="King H."/>
            <person name="Zhang Q."/>
            <person name="Presley C."/>
            <person name="Deng X."/>
            <person name="Wei C.I."/>
            <person name="Xiao S."/>
        </authorList>
    </citation>
    <scope>NUCLEOTIDE SEQUENCE [LARGE SCALE GENOMIC DNA]</scope>
    <source>
        <strain evidence="3">UCSC1</strain>
    </source>
</reference>
<keyword evidence="1" id="KW-0479">Metal-binding</keyword>
<dbReference type="AlphaFoldDB" id="A0A420IW68"/>
<keyword evidence="1" id="KW-0862">Zinc</keyword>
<name>A0A420IW68_9PEZI</name>
<accession>A0A420IW68</accession>